<comment type="caution">
    <text evidence="2">The sequence shown here is derived from an EMBL/GenBank/DDBJ whole genome shotgun (WGS) entry which is preliminary data.</text>
</comment>
<dbReference type="Proteomes" id="UP000737113">
    <property type="component" value="Unassembled WGS sequence"/>
</dbReference>
<keyword evidence="3" id="KW-1185">Reference proteome</keyword>
<feature type="transmembrane region" description="Helical" evidence="1">
    <location>
        <begin position="163"/>
        <end position="184"/>
    </location>
</feature>
<evidence type="ECO:0000313" key="2">
    <source>
        <dbReference type="EMBL" id="NMH64913.1"/>
    </source>
</evidence>
<proteinExistence type="predicted"/>
<sequence length="224" mass="25610">MDIAIPEIVKENTITFGIGLTVALIGVAVRVVKGLIDFYEEVFVKRYFKRLISLNEHLDEESVSGRYLKLLKENEIFRLASGVKSTPENNNILMEIYILGVASNGELKRLSQYIRSDNMKAAVEVDWFDKLQFTYSFFAATFLFLFGMIMGSANIVMGTGVESIAGFFVMIMFILIAAVVGRDYRTYRILKRVRERLVSLNMVANPDISIQWNFNRLLRAHKIN</sequence>
<reference evidence="2" key="1">
    <citation type="submission" date="2020-04" db="EMBL/GenBank/DDBJ databases">
        <title>Description of Shewanella salipaludis sp. nov., isolated from a salt marsh.</title>
        <authorList>
            <person name="Park S."/>
            <person name="Yoon J.-H."/>
        </authorList>
    </citation>
    <scope>NUCLEOTIDE SEQUENCE</scope>
    <source>
        <strain evidence="2">SHSM-M6</strain>
    </source>
</reference>
<name>A0A972JID9_9GAMM</name>
<protein>
    <submittedName>
        <fullName evidence="2">Uncharacterized protein</fullName>
    </submittedName>
</protein>
<dbReference type="RefSeq" id="WP_169563579.1">
    <property type="nucleotide sequence ID" value="NZ_JAAXYH010000003.1"/>
</dbReference>
<organism evidence="2 3">
    <name type="scientific">Shewanella salipaludis</name>
    <dbReference type="NCBI Taxonomy" id="2723052"/>
    <lineage>
        <taxon>Bacteria</taxon>
        <taxon>Pseudomonadati</taxon>
        <taxon>Pseudomonadota</taxon>
        <taxon>Gammaproteobacteria</taxon>
        <taxon>Alteromonadales</taxon>
        <taxon>Shewanellaceae</taxon>
        <taxon>Shewanella</taxon>
    </lineage>
</organism>
<keyword evidence="1" id="KW-0472">Membrane</keyword>
<dbReference type="AlphaFoldDB" id="A0A972JID9"/>
<evidence type="ECO:0000313" key="3">
    <source>
        <dbReference type="Proteomes" id="UP000737113"/>
    </source>
</evidence>
<gene>
    <name evidence="2" type="ORF">HC757_06975</name>
</gene>
<dbReference type="EMBL" id="JAAXYH010000003">
    <property type="protein sequence ID" value="NMH64913.1"/>
    <property type="molecule type" value="Genomic_DNA"/>
</dbReference>
<evidence type="ECO:0000256" key="1">
    <source>
        <dbReference type="SAM" id="Phobius"/>
    </source>
</evidence>
<keyword evidence="1" id="KW-0812">Transmembrane</keyword>
<feature type="transmembrane region" description="Helical" evidence="1">
    <location>
        <begin position="137"/>
        <end position="157"/>
    </location>
</feature>
<accession>A0A972JID9</accession>
<keyword evidence="1" id="KW-1133">Transmembrane helix</keyword>
<feature type="transmembrane region" description="Helical" evidence="1">
    <location>
        <begin position="14"/>
        <end position="36"/>
    </location>
</feature>